<comment type="caution">
    <text evidence="1">The sequence shown here is derived from an EMBL/GenBank/DDBJ whole genome shotgun (WGS) entry which is preliminary data.</text>
</comment>
<gene>
    <name evidence="1" type="ORF">POL68_20665</name>
</gene>
<organism evidence="1 2">
    <name type="scientific">Stigmatella ashevillensis</name>
    <dbReference type="NCBI Taxonomy" id="2995309"/>
    <lineage>
        <taxon>Bacteria</taxon>
        <taxon>Pseudomonadati</taxon>
        <taxon>Myxococcota</taxon>
        <taxon>Myxococcia</taxon>
        <taxon>Myxococcales</taxon>
        <taxon>Cystobacterineae</taxon>
        <taxon>Archangiaceae</taxon>
        <taxon>Stigmatella</taxon>
    </lineage>
</organism>
<protein>
    <recommendedName>
        <fullName evidence="3">HEAT repeat domain-containing protein</fullName>
    </recommendedName>
</protein>
<dbReference type="InterPro" id="IPR011989">
    <property type="entry name" value="ARM-like"/>
</dbReference>
<accession>A0ABT5DDP0</accession>
<evidence type="ECO:0000313" key="1">
    <source>
        <dbReference type="EMBL" id="MDC0710898.1"/>
    </source>
</evidence>
<sequence>MARQADVAQFRDELIQAFERGDEQQARTRVLQLGIDAPLIRTVLDAMLADSFGLSRQAAVFGLGVLGGTASVNRLEEQLSIEEAREDYDGEAVIEDIIRALSNIAEPSARAVLVRRLEIMAAGTPERSEVSLMARSLWRHRHPELIPPVRRSLEQLSLPAPHGMHGLLILLEDSPEALGVWAKDPEVPVAYKTRVLVILEEDVPAAWDSLISAFISTARTLSAQMMAPEVEDYCERLLSLLLSDKSRFVKAQREEVRKELRLLARNMIAVDPVQPSLRAATLLGLVGSPEDAAFLLENCPSDPIFAKVFKDAAASVASEQP</sequence>
<dbReference type="EMBL" id="JAQNDM010000002">
    <property type="protein sequence ID" value="MDC0710898.1"/>
    <property type="molecule type" value="Genomic_DNA"/>
</dbReference>
<keyword evidence="2" id="KW-1185">Reference proteome</keyword>
<dbReference type="Proteomes" id="UP001221838">
    <property type="component" value="Unassembled WGS sequence"/>
</dbReference>
<evidence type="ECO:0000313" key="2">
    <source>
        <dbReference type="Proteomes" id="UP001221838"/>
    </source>
</evidence>
<dbReference type="Gene3D" id="1.25.10.10">
    <property type="entry name" value="Leucine-rich Repeat Variant"/>
    <property type="match status" value="1"/>
</dbReference>
<proteinExistence type="predicted"/>
<dbReference type="RefSeq" id="WP_272140754.1">
    <property type="nucleotide sequence ID" value="NZ_JAQNDM010000002.1"/>
</dbReference>
<name>A0ABT5DDP0_9BACT</name>
<evidence type="ECO:0008006" key="3">
    <source>
        <dbReference type="Google" id="ProtNLM"/>
    </source>
</evidence>
<reference evidence="1 2" key="1">
    <citation type="submission" date="2022-11" db="EMBL/GenBank/DDBJ databases">
        <title>Minimal conservation of predation-associated metabolite biosynthetic gene clusters underscores biosynthetic potential of Myxococcota including descriptions for ten novel species: Archangium lansinium sp. nov., Myxococcus landrumus sp. nov., Nannocystis bai.</title>
        <authorList>
            <person name="Ahearne A."/>
            <person name="Stevens C."/>
            <person name="Dowd S."/>
        </authorList>
    </citation>
    <scope>NUCLEOTIDE SEQUENCE [LARGE SCALE GENOMIC DNA]</scope>
    <source>
        <strain evidence="1 2">NCWAL01</strain>
    </source>
</reference>